<sequence>MDRISKFIVRYRNKILLVAVLLLIPSVIGYFNTGINYDILSYLPKEAESMKGQEVLDKDFNLASVGMMVTNDLSDKEVVSLKDKIEKIDGVKQVFWRDDVLDITFPKEMIPETLQKQLYSKDSTLMIVTFEEDTASPKTMDAIAKIKEVSNKDCYLGGMSAIAEDTKDLANSETVKYAVIAVLLSLVVLYLGLESSVAPLIFMLGMAFPIIYNFGTNIFLGKISYITQALAMILQLAVTMDYSIFLLHRYQEEKKKAENTTNDMAMVKAIQATFTSITSSSVTTIAGFLALCFMQLRLGGDIGIVMAKGVVLGVICTIFVLPSLLMIFDRQIEKYTHRTLIHELKKVPGFVVRHAKFLLLIGICIFIPMGFAQANVKQYYDLTSTLPSDLSSMKGTEELKDKFNMNTTHFILVSDTLPTKDIQELSGKIENIEGIENVLAYENFVGGGVPGTFEPEAIKDIFENGGYKLLIANSDYHAATDEENKQLDKIHEVLSQYDKKALITGEGMLSKDLITTTNEDFKVVNVLSILAIFVIILITFKSIALPFILVLAIELAITINMGIPYLTHTTLPFIAGIVIGTIQLGACVDYAILMTTRFREELSLNKSGKEAIRVAVQKTSPSIITSGCSFFAACIGVSLISRMDLISSLCELLARGAIISVISIIFILPSMLLLGHKLIEKTTKKWPIAKEDQYE</sequence>
<evidence type="ECO:0000259" key="7">
    <source>
        <dbReference type="Pfam" id="PF03176"/>
    </source>
</evidence>
<evidence type="ECO:0000256" key="2">
    <source>
        <dbReference type="ARBA" id="ARBA00022475"/>
    </source>
</evidence>
<evidence type="ECO:0000256" key="5">
    <source>
        <dbReference type="ARBA" id="ARBA00023136"/>
    </source>
</evidence>
<evidence type="ECO:0000313" key="9">
    <source>
        <dbReference type="Proteomes" id="UP000195447"/>
    </source>
</evidence>
<feature type="transmembrane region" description="Helical" evidence="6">
    <location>
        <begin position="623"/>
        <end position="640"/>
    </location>
</feature>
<feature type="transmembrane region" description="Helical" evidence="6">
    <location>
        <begin position="175"/>
        <end position="193"/>
    </location>
</feature>
<keyword evidence="4 6" id="KW-1133">Transmembrane helix</keyword>
<gene>
    <name evidence="8" type="ORF">B5F14_00040</name>
</gene>
<dbReference type="PANTHER" id="PTHR33406:SF13">
    <property type="entry name" value="MEMBRANE PROTEIN YDFJ"/>
    <property type="match status" value="1"/>
</dbReference>
<feature type="transmembrane region" description="Helical" evidence="6">
    <location>
        <begin position="269"/>
        <end position="296"/>
    </location>
</feature>
<keyword evidence="3 6" id="KW-0812">Transmembrane</keyword>
<keyword evidence="5 6" id="KW-0472">Membrane</keyword>
<dbReference type="RefSeq" id="WP_087157940.1">
    <property type="nucleotide sequence ID" value="NZ_NFKM01000001.1"/>
</dbReference>
<dbReference type="PANTHER" id="PTHR33406">
    <property type="entry name" value="MEMBRANE PROTEIN MJ1562-RELATED"/>
    <property type="match status" value="1"/>
</dbReference>
<feature type="transmembrane region" description="Helical" evidence="6">
    <location>
        <begin position="302"/>
        <end position="328"/>
    </location>
</feature>
<feature type="transmembrane region" description="Helical" evidence="6">
    <location>
        <begin position="226"/>
        <end position="248"/>
    </location>
</feature>
<evidence type="ECO:0000256" key="3">
    <source>
        <dbReference type="ARBA" id="ARBA00022692"/>
    </source>
</evidence>
<reference evidence="9" key="1">
    <citation type="submission" date="2017-04" db="EMBL/GenBank/DDBJ databases">
        <title>Function of individual gut microbiota members based on whole genome sequencing of pure cultures obtained from chicken caecum.</title>
        <authorList>
            <person name="Medvecky M."/>
            <person name="Cejkova D."/>
            <person name="Polansky O."/>
            <person name="Karasova D."/>
            <person name="Kubasova T."/>
            <person name="Cizek A."/>
            <person name="Rychlik I."/>
        </authorList>
    </citation>
    <scope>NUCLEOTIDE SEQUENCE [LARGE SCALE GENOMIC DNA]</scope>
    <source>
        <strain evidence="9">An178</strain>
    </source>
</reference>
<dbReference type="AlphaFoldDB" id="A0A1Y4LZ03"/>
<evidence type="ECO:0000256" key="1">
    <source>
        <dbReference type="ARBA" id="ARBA00004651"/>
    </source>
</evidence>
<comment type="caution">
    <text evidence="8">The sequence shown here is derived from an EMBL/GenBank/DDBJ whole genome shotgun (WGS) entry which is preliminary data.</text>
</comment>
<feature type="domain" description="Membrane transport protein MMPL" evidence="7">
    <location>
        <begin position="42"/>
        <end position="331"/>
    </location>
</feature>
<dbReference type="Proteomes" id="UP000195447">
    <property type="component" value="Unassembled WGS sequence"/>
</dbReference>
<comment type="subcellular location">
    <subcellularLocation>
        <location evidence="1">Cell membrane</location>
        <topology evidence="1">Multi-pass membrane protein</topology>
    </subcellularLocation>
</comment>
<feature type="domain" description="Membrane transport protein MMPL" evidence="7">
    <location>
        <begin position="468"/>
        <end position="675"/>
    </location>
</feature>
<accession>A0A1Y4LZ03</accession>
<dbReference type="InterPro" id="IPR004869">
    <property type="entry name" value="MMPL_dom"/>
</dbReference>
<feature type="transmembrane region" description="Helical" evidence="6">
    <location>
        <begin position="523"/>
        <end position="540"/>
    </location>
</feature>
<protein>
    <submittedName>
        <fullName evidence="8">Antibiotic ABC transporter permease</fullName>
    </submittedName>
</protein>
<dbReference type="InterPro" id="IPR050545">
    <property type="entry name" value="Mycobact_MmpL"/>
</dbReference>
<feature type="transmembrane region" description="Helical" evidence="6">
    <location>
        <begin position="652"/>
        <end position="675"/>
    </location>
</feature>
<feature type="transmembrane region" description="Helical" evidence="6">
    <location>
        <begin position="200"/>
        <end position="220"/>
    </location>
</feature>
<dbReference type="Gene3D" id="1.20.1640.10">
    <property type="entry name" value="Multidrug efflux transporter AcrB transmembrane domain"/>
    <property type="match status" value="2"/>
</dbReference>
<keyword evidence="2" id="KW-1003">Cell membrane</keyword>
<dbReference type="SUPFAM" id="SSF82866">
    <property type="entry name" value="Multidrug efflux transporter AcrB transmembrane domain"/>
    <property type="match status" value="2"/>
</dbReference>
<organism evidence="8 9">
    <name type="scientific">Faecalitalea cylindroides</name>
    <dbReference type="NCBI Taxonomy" id="39483"/>
    <lineage>
        <taxon>Bacteria</taxon>
        <taxon>Bacillati</taxon>
        <taxon>Bacillota</taxon>
        <taxon>Erysipelotrichia</taxon>
        <taxon>Erysipelotrichales</taxon>
        <taxon>Erysipelotrichaceae</taxon>
        <taxon>Faecalitalea</taxon>
    </lineage>
</organism>
<dbReference type="GO" id="GO:0005886">
    <property type="term" value="C:plasma membrane"/>
    <property type="evidence" value="ECO:0007669"/>
    <property type="project" value="UniProtKB-SubCell"/>
</dbReference>
<dbReference type="EMBL" id="NFKM01000001">
    <property type="protein sequence ID" value="OUP61818.1"/>
    <property type="molecule type" value="Genomic_DNA"/>
</dbReference>
<proteinExistence type="predicted"/>
<keyword evidence="9" id="KW-1185">Reference proteome</keyword>
<name>A0A1Y4LZ03_9FIRM</name>
<feature type="transmembrane region" description="Helical" evidence="6">
    <location>
        <begin position="357"/>
        <end position="376"/>
    </location>
</feature>
<dbReference type="Pfam" id="PF03176">
    <property type="entry name" value="MMPL"/>
    <property type="match status" value="2"/>
</dbReference>
<evidence type="ECO:0000256" key="6">
    <source>
        <dbReference type="SAM" id="Phobius"/>
    </source>
</evidence>
<feature type="transmembrane region" description="Helical" evidence="6">
    <location>
        <begin position="547"/>
        <end position="567"/>
    </location>
</feature>
<feature type="transmembrane region" description="Helical" evidence="6">
    <location>
        <begin position="573"/>
        <end position="593"/>
    </location>
</feature>
<evidence type="ECO:0000256" key="4">
    <source>
        <dbReference type="ARBA" id="ARBA00022989"/>
    </source>
</evidence>
<evidence type="ECO:0000313" key="8">
    <source>
        <dbReference type="EMBL" id="OUP61818.1"/>
    </source>
</evidence>